<evidence type="ECO:0000313" key="2">
    <source>
        <dbReference type="Proteomes" id="UP000183339"/>
    </source>
</evidence>
<dbReference type="Gene3D" id="3.40.50.150">
    <property type="entry name" value="Vaccinia Virus protein VP39"/>
    <property type="match status" value="1"/>
</dbReference>
<sequence length="273" mass="31487">MQNTGRICVADPNHRLSQKRFARNSRDIFICPDCGCIMADVDFDHDQYESGEYYTMQHKTVQSIEEVWGFRWRYILAQILKINGCSSLLDVGAGNGYFVALASREFSFHASGLEISQEEVQFAENVLNIRLIREDLTQHNLDYDVVTCLNVLEHVVDPQLFLSHLVNRVKPGGLLVITTPNPACIHRKVKGLKNWNMIAPPHHINLFTKESLYILLMRYGLIQLDYQTLSTYVNFVRGFDTENLLLRRLFFNLLKTFDLGADHFFIVKKPAQC</sequence>
<dbReference type="GO" id="GO:0032259">
    <property type="term" value="P:methylation"/>
    <property type="evidence" value="ECO:0007669"/>
    <property type="project" value="UniProtKB-KW"/>
</dbReference>
<gene>
    <name evidence="1" type="ORF">SAMN05216412_10283</name>
</gene>
<evidence type="ECO:0000313" key="1">
    <source>
        <dbReference type="EMBL" id="SES88414.1"/>
    </source>
</evidence>
<dbReference type="GO" id="GO:0008168">
    <property type="term" value="F:methyltransferase activity"/>
    <property type="evidence" value="ECO:0007669"/>
    <property type="project" value="UniProtKB-KW"/>
</dbReference>
<organism evidence="1 2">
    <name type="scientific">Nitrosospira multiformis</name>
    <dbReference type="NCBI Taxonomy" id="1231"/>
    <lineage>
        <taxon>Bacteria</taxon>
        <taxon>Pseudomonadati</taxon>
        <taxon>Pseudomonadota</taxon>
        <taxon>Betaproteobacteria</taxon>
        <taxon>Nitrosomonadales</taxon>
        <taxon>Nitrosomonadaceae</taxon>
        <taxon>Nitrosospira</taxon>
    </lineage>
</organism>
<dbReference type="InterPro" id="IPR029063">
    <property type="entry name" value="SAM-dependent_MTases_sf"/>
</dbReference>
<protein>
    <submittedName>
        <fullName evidence="1">Methyltransferase domain-containing protein</fullName>
    </submittedName>
</protein>
<reference evidence="1 2" key="1">
    <citation type="submission" date="2016-10" db="EMBL/GenBank/DDBJ databases">
        <authorList>
            <person name="de Groot N.N."/>
        </authorList>
    </citation>
    <scope>NUCLEOTIDE SEQUENCE [LARGE SCALE GENOMIC DNA]</scope>
    <source>
        <strain evidence="1 2">Nl7</strain>
    </source>
</reference>
<dbReference type="RefSeq" id="WP_081355660.1">
    <property type="nucleotide sequence ID" value="NZ_FOHI01000002.1"/>
</dbReference>
<accession>A0A1I0A3Y1</accession>
<dbReference type="OrthoDB" id="9816564at2"/>
<dbReference type="CDD" id="cd02440">
    <property type="entry name" value="AdoMet_MTases"/>
    <property type="match status" value="1"/>
</dbReference>
<keyword evidence="1" id="KW-0808">Transferase</keyword>
<name>A0A1I0A3Y1_9PROT</name>
<dbReference type="Pfam" id="PF13489">
    <property type="entry name" value="Methyltransf_23"/>
    <property type="match status" value="1"/>
</dbReference>
<dbReference type="SUPFAM" id="SSF53335">
    <property type="entry name" value="S-adenosyl-L-methionine-dependent methyltransferases"/>
    <property type="match status" value="1"/>
</dbReference>
<dbReference type="Proteomes" id="UP000183339">
    <property type="component" value="Unassembled WGS sequence"/>
</dbReference>
<keyword evidence="1" id="KW-0489">Methyltransferase</keyword>
<proteinExistence type="predicted"/>
<dbReference type="EMBL" id="FOHI01000002">
    <property type="protein sequence ID" value="SES88414.1"/>
    <property type="molecule type" value="Genomic_DNA"/>
</dbReference>
<dbReference type="AlphaFoldDB" id="A0A1I0A3Y1"/>
<dbReference type="PANTHER" id="PTHR43861:SF6">
    <property type="entry name" value="METHYLTRANSFERASE TYPE 11"/>
    <property type="match status" value="1"/>
</dbReference>
<dbReference type="PANTHER" id="PTHR43861">
    <property type="entry name" value="TRANS-ACONITATE 2-METHYLTRANSFERASE-RELATED"/>
    <property type="match status" value="1"/>
</dbReference>